<dbReference type="EMBL" id="CR626927">
    <property type="protein sequence ID" value="CAH09332.1"/>
    <property type="molecule type" value="Genomic_DNA"/>
</dbReference>
<reference evidence="1 2" key="1">
    <citation type="journal article" date="2005" name="Science">
        <title>Extensive DNA inversions in the B. fragilis genome control variable gene expression.</title>
        <authorList>
            <person name="Cerdeno-Tarraga A.M."/>
            <person name="Patrick S."/>
            <person name="Crosmann L."/>
            <person name="Blakely G."/>
            <person name="Abratt V."/>
            <person name="Lennard N."/>
            <person name="Duerden B."/>
            <person name="Poxton I."/>
            <person name="Harris B."/>
            <person name="Quail M.A."/>
            <person name="Barron A."/>
            <person name="Clarck L."/>
            <person name="Corton C."/>
            <person name="Doggett J."/>
            <person name="Holden M.T.G."/>
            <person name="Larke N."/>
            <person name="Line A."/>
            <person name="Lord A."/>
            <person name="Norbertczak H."/>
            <person name="Ormond D."/>
            <person name="Price C."/>
            <person name="Rabbinowitsch E."/>
            <person name="Woodward J."/>
            <person name="Barrel B.G."/>
            <person name="Parkhill J."/>
        </authorList>
    </citation>
    <scope>NUCLEOTIDE SEQUENCE [LARGE SCALE GENOMIC DNA]</scope>
    <source>
        <strain evidence="2">ATCC 25285 / DSM 2151 / CCUG 4856 / JCM 11019 / LMG 10263 / NCTC 9343 / Onslow / VPI 2553 / EN-2</strain>
    </source>
</reference>
<dbReference type="AlphaFoldDB" id="Q5L997"/>
<evidence type="ECO:0000313" key="2">
    <source>
        <dbReference type="Proteomes" id="UP000006731"/>
    </source>
</evidence>
<accession>Q5L997</accession>
<organism evidence="1 2">
    <name type="scientific">Bacteroides fragilis (strain ATCC 25285 / DSM 2151 / CCUG 4856 / JCM 11019 / LMG 10263 / NCTC 9343 / Onslow / VPI 2553 / EN-2)</name>
    <dbReference type="NCBI Taxonomy" id="272559"/>
    <lineage>
        <taxon>Bacteria</taxon>
        <taxon>Pseudomonadati</taxon>
        <taxon>Bacteroidota</taxon>
        <taxon>Bacteroidia</taxon>
        <taxon>Bacteroidales</taxon>
        <taxon>Bacteroidaceae</taxon>
        <taxon>Bacteroides</taxon>
    </lineage>
</organism>
<gene>
    <name evidence="1" type="ORF">BF9343_3551</name>
</gene>
<proteinExistence type="predicted"/>
<dbReference type="KEGG" id="bfs:BF9343_3551"/>
<name>Q5L997_BACFN</name>
<sequence length="84" mass="10024">MLRKSEKNLQLNLINDACLLQKKFLPSKDGTRRGVIQKKKYKKHKKKEKPILKLIDPPFLLVEEIHLSMKKTIDKKRYSERSFC</sequence>
<protein>
    <submittedName>
        <fullName evidence="1">Uncharacterized protein</fullName>
    </submittedName>
</protein>
<dbReference type="Proteomes" id="UP000006731">
    <property type="component" value="Chromosome"/>
</dbReference>
<dbReference type="PaxDb" id="272559-BF9343_3551"/>
<dbReference type="HOGENOM" id="CLU_2520664_0_0_10"/>
<evidence type="ECO:0000313" key="1">
    <source>
        <dbReference type="EMBL" id="CAH09332.1"/>
    </source>
</evidence>
<keyword evidence="2" id="KW-1185">Reference proteome</keyword>